<dbReference type="InterPro" id="IPR050782">
    <property type="entry name" value="PP1_regulatory_subunit_3"/>
</dbReference>
<dbReference type="InterPro" id="IPR005036">
    <property type="entry name" value="CBM21_dom"/>
</dbReference>
<dbReference type="Pfam" id="PF03370">
    <property type="entry name" value="CBM_21"/>
    <property type="match status" value="2"/>
</dbReference>
<dbReference type="PANTHER" id="PTHR12307:SF36">
    <property type="entry name" value="GLYCOGEN-BINDING SUBUNIT 76A"/>
    <property type="match status" value="1"/>
</dbReference>
<sequence length="251" mass="27264">MGLGLAAWSTVASAAGEIKLQQVTSIVSSKYGISQQSSTFEVNVANLAYNKQVFAHYKQADGSWVDLPLTYSRAVGSGREIWTTSYSPPLNTTFDLQFALKYVVNGQTYWDNNNGNNHFVPKDSGAHLGAGINVHNLYYQPTVRLGVSDAYVYGAAALRNLAVLKDVTIVYSTDNWATTKSTTATYSPNHWAGAYSSAANPNADGIEVWPFSLNVGAGASQVDYAIRYTVNGEVHWDNNGGQNYRSALVRQ</sequence>
<dbReference type="PANTHER" id="PTHR12307">
    <property type="entry name" value="PROTEIN PHOSPHATASE 1 REGULATORY SUBUNIT"/>
    <property type="match status" value="1"/>
</dbReference>
<dbReference type="PROSITE" id="PS51159">
    <property type="entry name" value="CBM21"/>
    <property type="match status" value="2"/>
</dbReference>
<protein>
    <recommendedName>
        <fullName evidence="1">CBM21 domain-containing protein</fullName>
    </recommendedName>
</protein>
<dbReference type="STRING" id="946333.A4W93_04460"/>
<keyword evidence="3" id="KW-1185">Reference proteome</keyword>
<accession>A0A1W6L4N3</accession>
<feature type="domain" description="CBM21" evidence="1">
    <location>
        <begin position="15"/>
        <end position="121"/>
    </location>
</feature>
<reference evidence="2 3" key="1">
    <citation type="submission" date="2016-04" db="EMBL/GenBank/DDBJ databases">
        <title>Complete genome sequence of natural rubber-degrading, novel Gram-negative bacterium, Rhizobacter gummiphilus strain NS21.</title>
        <authorList>
            <person name="Tabata M."/>
            <person name="Kasai D."/>
            <person name="Fukuda M."/>
        </authorList>
    </citation>
    <scope>NUCLEOTIDE SEQUENCE [LARGE SCALE GENOMIC DNA]</scope>
    <source>
        <strain evidence="2 3">NS21</strain>
    </source>
</reference>
<gene>
    <name evidence="2" type="ORF">A4W93_04460</name>
</gene>
<organism evidence="2 3">
    <name type="scientific">Piscinibacter gummiphilus</name>
    <dbReference type="NCBI Taxonomy" id="946333"/>
    <lineage>
        <taxon>Bacteria</taxon>
        <taxon>Pseudomonadati</taxon>
        <taxon>Pseudomonadota</taxon>
        <taxon>Betaproteobacteria</taxon>
        <taxon>Burkholderiales</taxon>
        <taxon>Sphaerotilaceae</taxon>
        <taxon>Piscinibacter</taxon>
    </lineage>
</organism>
<dbReference type="InterPro" id="IPR038175">
    <property type="entry name" value="CBM21_dom_sf"/>
</dbReference>
<proteinExistence type="predicted"/>
<evidence type="ECO:0000259" key="1">
    <source>
        <dbReference type="PROSITE" id="PS51159"/>
    </source>
</evidence>
<dbReference type="GO" id="GO:0008157">
    <property type="term" value="F:protein phosphatase 1 binding"/>
    <property type="evidence" value="ECO:0007669"/>
    <property type="project" value="TreeGrafter"/>
</dbReference>
<dbReference type="Gene3D" id="2.60.40.2440">
    <property type="entry name" value="Carbohydrate binding type-21 domain"/>
    <property type="match status" value="2"/>
</dbReference>
<dbReference type="GO" id="GO:0000164">
    <property type="term" value="C:protein phosphatase type 1 complex"/>
    <property type="evidence" value="ECO:0007669"/>
    <property type="project" value="TreeGrafter"/>
</dbReference>
<dbReference type="KEGG" id="rgu:A4W93_04460"/>
<evidence type="ECO:0000313" key="3">
    <source>
        <dbReference type="Proteomes" id="UP000193427"/>
    </source>
</evidence>
<dbReference type="Proteomes" id="UP000193427">
    <property type="component" value="Chromosome"/>
</dbReference>
<dbReference type="EMBL" id="CP015118">
    <property type="protein sequence ID" value="ARN19223.1"/>
    <property type="molecule type" value="Genomic_DNA"/>
</dbReference>
<feature type="domain" description="CBM21" evidence="1">
    <location>
        <begin position="129"/>
        <end position="247"/>
    </location>
</feature>
<dbReference type="AlphaFoldDB" id="A0A1W6L4N3"/>
<name>A0A1W6L4N3_9BURK</name>
<evidence type="ECO:0000313" key="2">
    <source>
        <dbReference type="EMBL" id="ARN19223.1"/>
    </source>
</evidence>